<comment type="caution">
    <text evidence="2">The sequence shown here is derived from an EMBL/GenBank/DDBJ whole genome shotgun (WGS) entry which is preliminary data.</text>
</comment>
<organism evidence="2 3">
    <name type="scientific">Leptospira interrogans serovar Pyrogenes str. 200701872</name>
    <dbReference type="NCBI Taxonomy" id="1193029"/>
    <lineage>
        <taxon>Bacteria</taxon>
        <taxon>Pseudomonadati</taxon>
        <taxon>Spirochaetota</taxon>
        <taxon>Spirochaetia</taxon>
        <taxon>Leptospirales</taxon>
        <taxon>Leptospiraceae</taxon>
        <taxon>Leptospira</taxon>
    </lineage>
</organism>
<dbReference type="AlphaFoldDB" id="M6ZIZ0"/>
<evidence type="ECO:0000256" key="1">
    <source>
        <dbReference type="SAM" id="Phobius"/>
    </source>
</evidence>
<name>M6ZIZ0_LEPIR</name>
<gene>
    <name evidence="2" type="ORF">LEP1GSC124_0761</name>
</gene>
<keyword evidence="1" id="KW-0812">Transmembrane</keyword>
<feature type="non-terminal residue" evidence="2">
    <location>
        <position position="1"/>
    </location>
</feature>
<feature type="transmembrane region" description="Helical" evidence="1">
    <location>
        <begin position="6"/>
        <end position="28"/>
    </location>
</feature>
<dbReference type="EMBL" id="AKWN02000354">
    <property type="protein sequence ID" value="EMP06448.1"/>
    <property type="molecule type" value="Genomic_DNA"/>
</dbReference>
<dbReference type="Proteomes" id="UP000012117">
    <property type="component" value="Unassembled WGS sequence"/>
</dbReference>
<sequence>SESLFSLSLFLFLEKCTFSVFLVLLTFFMSGSYMKV</sequence>
<evidence type="ECO:0000313" key="2">
    <source>
        <dbReference type="EMBL" id="EMP06448.1"/>
    </source>
</evidence>
<protein>
    <submittedName>
        <fullName evidence="2">Uncharacterized protein</fullName>
    </submittedName>
</protein>
<accession>M6ZIZ0</accession>
<proteinExistence type="predicted"/>
<evidence type="ECO:0000313" key="3">
    <source>
        <dbReference type="Proteomes" id="UP000012117"/>
    </source>
</evidence>
<reference evidence="2 3" key="1">
    <citation type="submission" date="2013-01" db="EMBL/GenBank/DDBJ databases">
        <authorList>
            <person name="Harkins D.M."/>
            <person name="Durkin A.S."/>
            <person name="Brinkac L.M."/>
            <person name="Haft D.H."/>
            <person name="Selengut J.D."/>
            <person name="Sanka R."/>
            <person name="DePew J."/>
            <person name="Purushe J."/>
            <person name="Picardeau M."/>
            <person name="Werts C."/>
            <person name="Goarant C."/>
            <person name="Vinetz J.M."/>
            <person name="Sutton G.G."/>
            <person name="Nierman W.C."/>
            <person name="Fouts D.E."/>
        </authorList>
    </citation>
    <scope>NUCLEOTIDE SEQUENCE [LARGE SCALE GENOMIC DNA]</scope>
    <source>
        <strain evidence="2 3">200701872</strain>
    </source>
</reference>
<keyword evidence="1" id="KW-1133">Transmembrane helix</keyword>
<keyword evidence="1" id="KW-0472">Membrane</keyword>